<accession>A0A7M1QU12</accession>
<accession>A0A8A5UB56</accession>
<keyword evidence="2" id="KW-1185">Reference proteome</keyword>
<proteinExistence type="predicted"/>
<gene>
    <name evidence="1" type="ORF">INS88_05990</name>
</gene>
<dbReference type="AlphaFoldDB" id="A0A7M1QU12"/>
<dbReference type="EMBL" id="CP063213">
    <property type="protein sequence ID" value="QOR44855.1"/>
    <property type="molecule type" value="Genomic_DNA"/>
</dbReference>
<organism evidence="1 2">
    <name type="scientific">Trueperella pecoris</name>
    <dbReference type="NCBI Taxonomy" id="2733571"/>
    <lineage>
        <taxon>Bacteria</taxon>
        <taxon>Bacillati</taxon>
        <taxon>Actinomycetota</taxon>
        <taxon>Actinomycetes</taxon>
        <taxon>Actinomycetales</taxon>
        <taxon>Actinomycetaceae</taxon>
        <taxon>Trueperella</taxon>
    </lineage>
</organism>
<protein>
    <submittedName>
        <fullName evidence="1">AzlD domain-containing protein</fullName>
    </submittedName>
</protein>
<sequence>MTEYITGVVIVVFAVTFSLRAVPFLFLARVRDSQTLAYLGKAMPAGVMLILVIFTLQGVSIANADWMPPAAGVVATLGLHLAFRKALLSLIGGTAVFAAVLSLIG</sequence>
<reference evidence="1 2" key="1">
    <citation type="submission" date="2020-10" db="EMBL/GenBank/DDBJ databases">
        <title>Trueperella pecoris sp. nov. isolated from bovine and porcine specimens.</title>
        <authorList>
            <person name="Schoenecker L."/>
            <person name="Schnydrig P."/>
            <person name="Brodard I."/>
            <person name="Thomann A."/>
            <person name="Hemphill A."/>
            <person name="Rodriguez-Campos S."/>
            <person name="Perreten V."/>
            <person name="Jores J."/>
            <person name="Kittl S."/>
        </authorList>
    </citation>
    <scope>NUCLEOTIDE SEQUENCE [LARGE SCALE GENOMIC DNA]</scope>
    <source>
        <strain evidence="1 2">15A0121</strain>
    </source>
</reference>
<name>A0A7M1QU12_9ACTO</name>
<dbReference type="Proteomes" id="UP000595053">
    <property type="component" value="Chromosome"/>
</dbReference>
<dbReference type="InterPro" id="IPR008407">
    <property type="entry name" value="Brnchd-chn_aa_trnsp_AzlD"/>
</dbReference>
<evidence type="ECO:0000313" key="1">
    <source>
        <dbReference type="EMBL" id="QOR44855.1"/>
    </source>
</evidence>
<dbReference type="RefSeq" id="WP_197550679.1">
    <property type="nucleotide sequence ID" value="NZ_CP063213.1"/>
</dbReference>
<dbReference type="Pfam" id="PF05437">
    <property type="entry name" value="AzlD"/>
    <property type="match status" value="1"/>
</dbReference>
<evidence type="ECO:0000313" key="2">
    <source>
        <dbReference type="Proteomes" id="UP000595053"/>
    </source>
</evidence>